<keyword evidence="3" id="KW-1185">Reference proteome</keyword>
<dbReference type="HOGENOM" id="CLU_137964_2_0_0"/>
<dbReference type="Proteomes" id="UP000030700">
    <property type="component" value="Unassembled WGS sequence"/>
</dbReference>
<proteinExistence type="predicted"/>
<dbReference type="SUPFAM" id="SSF50475">
    <property type="entry name" value="FMN-binding split barrel"/>
    <property type="match status" value="1"/>
</dbReference>
<dbReference type="PANTHER" id="PTHR34818">
    <property type="entry name" value="PROTEIN BLI-3"/>
    <property type="match status" value="1"/>
</dbReference>
<reference evidence="2" key="1">
    <citation type="journal article" date="2015" name="PeerJ">
        <title>First genomic representation of candidate bacterial phylum KSB3 points to enhanced environmental sensing as a trigger of wastewater bulking.</title>
        <authorList>
            <person name="Sekiguchi Y."/>
            <person name="Ohashi A."/>
            <person name="Parks D.H."/>
            <person name="Yamauchi T."/>
            <person name="Tyson G.W."/>
            <person name="Hugenholtz P."/>
        </authorList>
    </citation>
    <scope>NUCLEOTIDE SEQUENCE [LARGE SCALE GENOMIC DNA]</scope>
</reference>
<dbReference type="InterPro" id="IPR011576">
    <property type="entry name" value="Pyridox_Oxase_N"/>
</dbReference>
<sequence length="133" mass="15301">MQEAITLLQANRSGFLATVDAGQPRVRPFQFQFVEQGKFYFCTAKSKDVYKQLQTAPTTEFSVTSPKMETVRLRGAVKFSDDRQLKQRILDNEPMIRSIYGNADNPNFTLFYLEHGEAIVFDFSGNPPRQYTF</sequence>
<dbReference type="InterPro" id="IPR012349">
    <property type="entry name" value="Split_barrel_FMN-bd"/>
</dbReference>
<dbReference type="Pfam" id="PF01243">
    <property type="entry name" value="PNPOx_N"/>
    <property type="match status" value="1"/>
</dbReference>
<name>A0A081BQ63_9BACT</name>
<feature type="domain" description="Pyridoxamine 5'-phosphate oxidase N-terminal" evidence="1">
    <location>
        <begin position="3"/>
        <end position="90"/>
    </location>
</feature>
<dbReference type="STRING" id="1499966.U14_03780"/>
<evidence type="ECO:0000259" key="1">
    <source>
        <dbReference type="Pfam" id="PF01243"/>
    </source>
</evidence>
<protein>
    <submittedName>
        <fullName evidence="2">Pyridoxamine 5'-phosphate oxidase-related, FMN-binding protein</fullName>
    </submittedName>
</protein>
<dbReference type="PANTHER" id="PTHR34818:SF1">
    <property type="entry name" value="PROTEIN BLI-3"/>
    <property type="match status" value="1"/>
</dbReference>
<dbReference type="Gene3D" id="2.30.110.10">
    <property type="entry name" value="Electron Transport, Fmn-binding Protein, Chain A"/>
    <property type="match status" value="1"/>
</dbReference>
<dbReference type="AlphaFoldDB" id="A0A081BQ63"/>
<dbReference type="EMBL" id="DF820458">
    <property type="protein sequence ID" value="GAK52529.1"/>
    <property type="molecule type" value="Genomic_DNA"/>
</dbReference>
<gene>
    <name evidence="2" type="ORF">U14_03780</name>
</gene>
<accession>A0A081BQ63</accession>
<organism evidence="2">
    <name type="scientific">Candidatus Moduliflexus flocculans</name>
    <dbReference type="NCBI Taxonomy" id="1499966"/>
    <lineage>
        <taxon>Bacteria</taxon>
        <taxon>Candidatus Moduliflexota</taxon>
        <taxon>Candidatus Moduliflexia</taxon>
        <taxon>Candidatus Moduliflexales</taxon>
        <taxon>Candidatus Moduliflexaceae</taxon>
    </lineage>
</organism>
<evidence type="ECO:0000313" key="2">
    <source>
        <dbReference type="EMBL" id="GAK52529.1"/>
    </source>
</evidence>
<evidence type="ECO:0000313" key="3">
    <source>
        <dbReference type="Proteomes" id="UP000030700"/>
    </source>
</evidence>
<dbReference type="InterPro" id="IPR052917">
    <property type="entry name" value="Stress-Dev_Protein"/>
</dbReference>